<comment type="caution">
    <text evidence="1">The sequence shown here is derived from an EMBL/GenBank/DDBJ whole genome shotgun (WGS) entry which is preliminary data.</text>
</comment>
<protein>
    <submittedName>
        <fullName evidence="1">Uncharacterized protein</fullName>
    </submittedName>
</protein>
<sequence length="45" mass="5272">MGVDWQAVDILLKNEKVKVTSQQFRDWRIALGGYIQIMNEHIVNN</sequence>
<organism evidence="1 2">
    <name type="scientific">Pasteurella atlantica</name>
    <dbReference type="NCBI Taxonomy" id="2827233"/>
    <lineage>
        <taxon>Bacteria</taxon>
        <taxon>Pseudomonadati</taxon>
        <taxon>Pseudomonadota</taxon>
        <taxon>Gammaproteobacteria</taxon>
        <taxon>Pasteurellales</taxon>
        <taxon>Pasteurellaceae</taxon>
        <taxon>Pasteurella</taxon>
    </lineage>
</organism>
<reference evidence="1" key="1">
    <citation type="journal article" date="2023" name="Front. Microbiol.">
        <title>Phylogeography and host specificity of Pasteurellaceae pathogenic to sea-farmed fish in the north-east Atlantic.</title>
        <authorList>
            <person name="Gulla S."/>
            <person name="Colquhoun D.J."/>
            <person name="Olsen A.B."/>
            <person name="Spilsberg B."/>
            <person name="Lagesen K."/>
            <person name="Aakesson C.P."/>
            <person name="Strom S."/>
            <person name="Manji F."/>
            <person name="Birkbeck T.H."/>
            <person name="Nilsen H.K."/>
        </authorList>
    </citation>
    <scope>NUCLEOTIDE SEQUENCE</scope>
    <source>
        <strain evidence="1">VIB1234</strain>
    </source>
</reference>
<dbReference type="AlphaFoldDB" id="A0AAW8CQ29"/>
<accession>A0AAW8CQ29</accession>
<evidence type="ECO:0000313" key="1">
    <source>
        <dbReference type="EMBL" id="MDP8187278.1"/>
    </source>
</evidence>
<proteinExistence type="predicted"/>
<dbReference type="Proteomes" id="UP001230466">
    <property type="component" value="Unassembled WGS sequence"/>
</dbReference>
<dbReference type="RefSeq" id="WP_211597924.1">
    <property type="nucleotide sequence ID" value="NZ_JAGRQI010000010.1"/>
</dbReference>
<name>A0AAW8CQ29_9PAST</name>
<evidence type="ECO:0000313" key="2">
    <source>
        <dbReference type="Proteomes" id="UP001230466"/>
    </source>
</evidence>
<gene>
    <name evidence="1" type="ORF">QJU78_05765</name>
</gene>
<dbReference type="EMBL" id="JASAYJ010000010">
    <property type="protein sequence ID" value="MDP8187278.1"/>
    <property type="molecule type" value="Genomic_DNA"/>
</dbReference>